<evidence type="ECO:0000256" key="1">
    <source>
        <dbReference type="SAM" id="Coils"/>
    </source>
</evidence>
<keyword evidence="1" id="KW-0175">Coiled coil</keyword>
<reference evidence="3 4" key="1">
    <citation type="submission" date="2022-12" db="EMBL/GenBank/DDBJ databases">
        <title>Streptococcus alactolyticus LGM, complete genome.</title>
        <authorList>
            <person name="Liu Z."/>
            <person name="Mu C."/>
            <person name="Zhu W."/>
        </authorList>
    </citation>
    <scope>NUCLEOTIDE SEQUENCE [LARGE SCALE GENOMIC DNA]</scope>
    <source>
        <strain evidence="3 4">LGM</strain>
        <plasmid evidence="3 4">unnamed2</plasmid>
    </source>
</reference>
<organism evidence="3 4">
    <name type="scientific">Streptococcus alactolyticus</name>
    <dbReference type="NCBI Taxonomy" id="29389"/>
    <lineage>
        <taxon>Bacteria</taxon>
        <taxon>Bacillati</taxon>
        <taxon>Bacillota</taxon>
        <taxon>Bacilli</taxon>
        <taxon>Lactobacillales</taxon>
        <taxon>Streptococcaceae</taxon>
        <taxon>Streptococcus</taxon>
    </lineage>
</organism>
<geneLocation type="plasmid" evidence="3 4">
    <name>unnamed2</name>
</geneLocation>
<feature type="transmembrane region" description="Helical" evidence="2">
    <location>
        <begin position="80"/>
        <end position="103"/>
    </location>
</feature>
<keyword evidence="2" id="KW-0812">Transmembrane</keyword>
<sequence>MEIKGKEVERLHQLLDQSQQLLLNEQKKNQLLLESKAEPADWEEEKTRLKKEISSYQKSLSEANRVADNNYAYAVEREQWFWIAGITAVVFLVIILVLIWIHFF</sequence>
<name>A0ABY7M0C7_STRAY</name>
<evidence type="ECO:0008006" key="5">
    <source>
        <dbReference type="Google" id="ProtNLM"/>
    </source>
</evidence>
<dbReference type="EMBL" id="CP114885">
    <property type="protein sequence ID" value="WBB07283.1"/>
    <property type="molecule type" value="Genomic_DNA"/>
</dbReference>
<keyword evidence="2" id="KW-1133">Transmembrane helix</keyword>
<keyword evidence="3" id="KW-0614">Plasmid</keyword>
<protein>
    <recommendedName>
        <fullName evidence="5">Mobilization protein</fullName>
    </recommendedName>
</protein>
<keyword evidence="2" id="KW-0472">Membrane</keyword>
<dbReference type="RefSeq" id="WP_269725883.1">
    <property type="nucleotide sequence ID" value="NZ_CP114885.1"/>
</dbReference>
<evidence type="ECO:0000313" key="4">
    <source>
        <dbReference type="Proteomes" id="UP001212085"/>
    </source>
</evidence>
<feature type="coiled-coil region" evidence="1">
    <location>
        <begin position="8"/>
        <end position="66"/>
    </location>
</feature>
<evidence type="ECO:0000313" key="3">
    <source>
        <dbReference type="EMBL" id="WBB07283.1"/>
    </source>
</evidence>
<gene>
    <name evidence="3" type="ORF">O6R09_09250</name>
</gene>
<proteinExistence type="predicted"/>
<evidence type="ECO:0000256" key="2">
    <source>
        <dbReference type="SAM" id="Phobius"/>
    </source>
</evidence>
<dbReference type="Proteomes" id="UP001212085">
    <property type="component" value="Plasmid unnamed2"/>
</dbReference>
<accession>A0ABY7M0C7</accession>
<keyword evidence="4" id="KW-1185">Reference proteome</keyword>